<dbReference type="PROSITE" id="PS51257">
    <property type="entry name" value="PROKAR_LIPOPROTEIN"/>
    <property type="match status" value="1"/>
</dbReference>
<evidence type="ECO:0000256" key="1">
    <source>
        <dbReference type="SAM" id="MobiDB-lite"/>
    </source>
</evidence>
<evidence type="ECO:0000313" key="5">
    <source>
        <dbReference type="Proteomes" id="UP001152795"/>
    </source>
</evidence>
<feature type="transmembrane region" description="Helical" evidence="2">
    <location>
        <begin position="120"/>
        <end position="144"/>
    </location>
</feature>
<protein>
    <submittedName>
        <fullName evidence="4">Uncharacterized protein</fullName>
    </submittedName>
</protein>
<feature type="region of interest" description="Disordered" evidence="1">
    <location>
        <begin position="236"/>
        <end position="259"/>
    </location>
</feature>
<dbReference type="OrthoDB" id="10622258at2759"/>
<evidence type="ECO:0000313" key="4">
    <source>
        <dbReference type="EMBL" id="CAB4003254.1"/>
    </source>
</evidence>
<gene>
    <name evidence="4" type="ORF">PACLA_8A044559</name>
</gene>
<keyword evidence="2" id="KW-0472">Membrane</keyword>
<keyword evidence="2" id="KW-0812">Transmembrane</keyword>
<feature type="signal peptide" evidence="3">
    <location>
        <begin position="1"/>
        <end position="26"/>
    </location>
</feature>
<keyword evidence="2" id="KW-1133">Transmembrane helix</keyword>
<comment type="caution">
    <text evidence="4">The sequence shown here is derived from an EMBL/GenBank/DDBJ whole genome shotgun (WGS) entry which is preliminary data.</text>
</comment>
<evidence type="ECO:0000256" key="3">
    <source>
        <dbReference type="SAM" id="SignalP"/>
    </source>
</evidence>
<feature type="chain" id="PRO_5044005984" evidence="3">
    <location>
        <begin position="27"/>
        <end position="259"/>
    </location>
</feature>
<reference evidence="4" key="1">
    <citation type="submission" date="2020-04" db="EMBL/GenBank/DDBJ databases">
        <authorList>
            <person name="Alioto T."/>
            <person name="Alioto T."/>
            <person name="Gomez Garrido J."/>
        </authorList>
    </citation>
    <scope>NUCLEOTIDE SEQUENCE</scope>
    <source>
        <strain evidence="4">A484AB</strain>
    </source>
</reference>
<dbReference type="Proteomes" id="UP001152795">
    <property type="component" value="Unassembled WGS sequence"/>
</dbReference>
<name>A0A7D9IDR1_PARCT</name>
<accession>A0A7D9IDR1</accession>
<keyword evidence="5" id="KW-1185">Reference proteome</keyword>
<proteinExistence type="predicted"/>
<dbReference type="AlphaFoldDB" id="A0A7D9IDR1"/>
<keyword evidence="3" id="KW-0732">Signal</keyword>
<evidence type="ECO:0000256" key="2">
    <source>
        <dbReference type="SAM" id="Phobius"/>
    </source>
</evidence>
<sequence length="259" mass="28996">MKRNHLNALCFGLIIATFYACRKTEALKCDPHTGPNGVRHCIKLPQFNDFQWSTCRTDLYIRAKTDSKHHCARRDTTYCYYQCMLDVYGENGGDVYGSCRCSAGVPDENPKPSSKSNTGVIIGTVAAAVIVIVAAIFIVGCFLFGRLKKQRRRDIGPIQNAAYEGGRYADRMPQVFHSESRPPAYSESGLPQVFYSQNDYGQPAKYHSSTTVSIDANFQSANEAYPNQHHRAHNENVQRDAPHNLNSNPANESMYEEVS</sequence>
<organism evidence="4 5">
    <name type="scientific">Paramuricea clavata</name>
    <name type="common">Red gorgonian</name>
    <name type="synonym">Violescent sea-whip</name>
    <dbReference type="NCBI Taxonomy" id="317549"/>
    <lineage>
        <taxon>Eukaryota</taxon>
        <taxon>Metazoa</taxon>
        <taxon>Cnidaria</taxon>
        <taxon>Anthozoa</taxon>
        <taxon>Octocorallia</taxon>
        <taxon>Malacalcyonacea</taxon>
        <taxon>Plexauridae</taxon>
        <taxon>Paramuricea</taxon>
    </lineage>
</organism>
<dbReference type="EMBL" id="CACRXK020004578">
    <property type="protein sequence ID" value="CAB4003254.1"/>
    <property type="molecule type" value="Genomic_DNA"/>
</dbReference>